<comment type="caution">
    <text evidence="1">The sequence shown here is derived from an EMBL/GenBank/DDBJ whole genome shotgun (WGS) entry which is preliminary data.</text>
</comment>
<reference evidence="1" key="1">
    <citation type="journal article" date="2014" name="Front. Microbiol.">
        <title>High frequency of phylogenetically diverse reductive dehalogenase-homologous genes in deep subseafloor sedimentary metagenomes.</title>
        <authorList>
            <person name="Kawai M."/>
            <person name="Futagami T."/>
            <person name="Toyoda A."/>
            <person name="Takaki Y."/>
            <person name="Nishi S."/>
            <person name="Hori S."/>
            <person name="Arai W."/>
            <person name="Tsubouchi T."/>
            <person name="Morono Y."/>
            <person name="Uchiyama I."/>
            <person name="Ito T."/>
            <person name="Fujiyama A."/>
            <person name="Inagaki F."/>
            <person name="Takami H."/>
        </authorList>
    </citation>
    <scope>NUCLEOTIDE SEQUENCE</scope>
    <source>
        <strain evidence="1">Expedition CK06-06</strain>
    </source>
</reference>
<dbReference type="EMBL" id="BARS01047526">
    <property type="protein sequence ID" value="GAG28411.1"/>
    <property type="molecule type" value="Genomic_DNA"/>
</dbReference>
<feature type="non-terminal residue" evidence="1">
    <location>
        <position position="1"/>
    </location>
</feature>
<protein>
    <submittedName>
        <fullName evidence="1">Uncharacterized protein</fullName>
    </submittedName>
</protein>
<proteinExistence type="predicted"/>
<dbReference type="AlphaFoldDB" id="X0XU99"/>
<accession>X0XU99</accession>
<gene>
    <name evidence="1" type="ORF">S01H1_71379</name>
</gene>
<sequence length="48" mass="5308">ILYHGKIIAIVWDQTGDKYGKGKGLRVYADGKEIAHLDTLGRLTGRLP</sequence>
<name>X0XU99_9ZZZZ</name>
<organism evidence="1">
    <name type="scientific">marine sediment metagenome</name>
    <dbReference type="NCBI Taxonomy" id="412755"/>
    <lineage>
        <taxon>unclassified sequences</taxon>
        <taxon>metagenomes</taxon>
        <taxon>ecological metagenomes</taxon>
    </lineage>
</organism>
<evidence type="ECO:0000313" key="1">
    <source>
        <dbReference type="EMBL" id="GAG28411.1"/>
    </source>
</evidence>